<dbReference type="InterPro" id="IPR001667">
    <property type="entry name" value="DDH_dom"/>
</dbReference>
<dbReference type="PROSITE" id="PS51371">
    <property type="entry name" value="CBS"/>
    <property type="match status" value="2"/>
</dbReference>
<dbReference type="PANTHER" id="PTHR47788:SF1">
    <property type="entry name" value="A-ADDING TRNA NUCLEOTIDYLTRANSFERASE"/>
    <property type="match status" value="1"/>
</dbReference>
<dbReference type="SMART" id="SM00116">
    <property type="entry name" value="CBS"/>
    <property type="match status" value="2"/>
</dbReference>
<dbReference type="Pfam" id="PF02272">
    <property type="entry name" value="DHHA1"/>
    <property type="match status" value="1"/>
</dbReference>
<keyword evidence="12" id="KW-1185">Reference proteome</keyword>
<dbReference type="Gene3D" id="3.90.1640.10">
    <property type="entry name" value="inorganic pyrophosphatase (n-terminal core)"/>
    <property type="match status" value="1"/>
</dbReference>
<dbReference type="AlphaFoldDB" id="A0A1G5DZA3"/>
<keyword evidence="8" id="KW-0694">RNA-binding</keyword>
<reference evidence="11 12" key="1">
    <citation type="submission" date="2016-10" db="EMBL/GenBank/DDBJ databases">
        <authorList>
            <person name="de Groot N.N."/>
        </authorList>
    </citation>
    <scope>NUCLEOTIDE SEQUENCE [LARGE SCALE GENOMIC DNA]</scope>
    <source>
        <strain evidence="11 12">AA1</strain>
    </source>
</reference>
<evidence type="ECO:0000256" key="4">
    <source>
        <dbReference type="ARBA" id="ARBA00022695"/>
    </source>
</evidence>
<dbReference type="Gene3D" id="3.10.310.30">
    <property type="match status" value="1"/>
</dbReference>
<dbReference type="Proteomes" id="UP000198870">
    <property type="component" value="Unassembled WGS sequence"/>
</dbReference>
<feature type="domain" description="CBS" evidence="10">
    <location>
        <begin position="316"/>
        <end position="372"/>
    </location>
</feature>
<dbReference type="Gene3D" id="3.10.580.10">
    <property type="entry name" value="CBS-domain"/>
    <property type="match status" value="1"/>
</dbReference>
<comment type="cofactor">
    <cofactor evidence="1">
        <name>Mg(2+)</name>
        <dbReference type="ChEBI" id="CHEBI:18420"/>
    </cofactor>
</comment>
<evidence type="ECO:0000313" key="12">
    <source>
        <dbReference type="Proteomes" id="UP000198870"/>
    </source>
</evidence>
<sequence>MQIVTTHKGTDFDGLASLIAATMIYPDAVPVLPKSVNANVRAFMAIHKDLFEILHPREIDLDEVTQLIVVDTNSWKRLDGFAPLKDRDDLTIHVWDHHHGGDIKADMVRNEGYGSAVTHLILELEARRMVLTPILATLFLIGIYEDTGSLTYPSTTPEDARAVAWLLDRKADLTVLSGFLKQAYGEKQKSVLFEMMKKPDRRKVNGYTLSFASVPIEGHVANLSVVVNMFLDLENSDAAFGVFYDGEGSKCMIIGRSKAEHLDMGKLMRNLGGGGHPGAGAAQFKSDFHNPDAVFTMLCNLVENDQVASVQLGDIMSFPVVSVETTTPMEALGELLRERGCTGVPVTDNGKVVGVISRRDFKKLRKEKQLKSPVKAYMTPSVVEIEAEKSPLEAARLMIKHDIGRVPVVENGEMIGIVTRTDVMRYYYDLIPD</sequence>
<dbReference type="InterPro" id="IPR003156">
    <property type="entry name" value="DHHA1_dom"/>
</dbReference>
<organism evidence="11 12">
    <name type="scientific">Desulfoluna spongiiphila</name>
    <dbReference type="NCBI Taxonomy" id="419481"/>
    <lineage>
        <taxon>Bacteria</taxon>
        <taxon>Pseudomonadati</taxon>
        <taxon>Thermodesulfobacteriota</taxon>
        <taxon>Desulfobacteria</taxon>
        <taxon>Desulfobacterales</taxon>
        <taxon>Desulfolunaceae</taxon>
        <taxon>Desulfoluna</taxon>
    </lineage>
</organism>
<dbReference type="RefSeq" id="WP_092210253.1">
    <property type="nucleotide sequence ID" value="NZ_FMUX01000005.1"/>
</dbReference>
<dbReference type="GO" id="GO:0000166">
    <property type="term" value="F:nucleotide binding"/>
    <property type="evidence" value="ECO:0007669"/>
    <property type="project" value="UniProtKB-KW"/>
</dbReference>
<dbReference type="Pfam" id="PF01368">
    <property type="entry name" value="DHH"/>
    <property type="match status" value="1"/>
</dbReference>
<dbReference type="InterPro" id="IPR052390">
    <property type="entry name" value="tRNA_nt/polyA_polymerase"/>
</dbReference>
<feature type="domain" description="CBS" evidence="10">
    <location>
        <begin position="378"/>
        <end position="433"/>
    </location>
</feature>
<keyword evidence="9" id="KW-0129">CBS domain</keyword>
<evidence type="ECO:0000259" key="10">
    <source>
        <dbReference type="PROSITE" id="PS51371"/>
    </source>
</evidence>
<evidence type="ECO:0000256" key="9">
    <source>
        <dbReference type="PROSITE-ProRule" id="PRU00703"/>
    </source>
</evidence>
<dbReference type="Pfam" id="PF00571">
    <property type="entry name" value="CBS"/>
    <property type="match status" value="2"/>
</dbReference>
<keyword evidence="4" id="KW-0548">Nucleotidyltransferase</keyword>
<evidence type="ECO:0000256" key="7">
    <source>
        <dbReference type="ARBA" id="ARBA00022842"/>
    </source>
</evidence>
<keyword evidence="3" id="KW-0819">tRNA processing</keyword>
<accession>A0A1G5DZA3</accession>
<dbReference type="CDD" id="cd04595">
    <property type="entry name" value="CBS_pair_DHH_polyA_Pol_assoc"/>
    <property type="match status" value="1"/>
</dbReference>
<dbReference type="GO" id="GO:0046872">
    <property type="term" value="F:metal ion binding"/>
    <property type="evidence" value="ECO:0007669"/>
    <property type="project" value="UniProtKB-KW"/>
</dbReference>
<evidence type="ECO:0000313" key="11">
    <source>
        <dbReference type="EMBL" id="SCY20143.1"/>
    </source>
</evidence>
<dbReference type="STRING" id="419481.SAMN05216233_10583"/>
<keyword evidence="6" id="KW-0547">Nucleotide-binding</keyword>
<protein>
    <submittedName>
        <fullName evidence="11">NanoRNase/pAp phosphatase, hydrolyzes c-di-AMP and oligoRNAs</fullName>
    </submittedName>
</protein>
<dbReference type="GO" id="GO:0008033">
    <property type="term" value="P:tRNA processing"/>
    <property type="evidence" value="ECO:0007669"/>
    <property type="project" value="UniProtKB-KW"/>
</dbReference>
<dbReference type="EMBL" id="FMUX01000005">
    <property type="protein sequence ID" value="SCY20143.1"/>
    <property type="molecule type" value="Genomic_DNA"/>
</dbReference>
<keyword evidence="5" id="KW-0479">Metal-binding</keyword>
<comment type="similarity">
    <text evidence="2">Belongs to the tRNA nucleotidyltransferase/poly(A) polymerase family.</text>
</comment>
<dbReference type="InterPro" id="IPR038763">
    <property type="entry name" value="DHH_sf"/>
</dbReference>
<keyword evidence="7" id="KW-0460">Magnesium</keyword>
<evidence type="ECO:0000256" key="5">
    <source>
        <dbReference type="ARBA" id="ARBA00022723"/>
    </source>
</evidence>
<dbReference type="GO" id="GO:0016779">
    <property type="term" value="F:nucleotidyltransferase activity"/>
    <property type="evidence" value="ECO:0007669"/>
    <property type="project" value="UniProtKB-KW"/>
</dbReference>
<evidence type="ECO:0000256" key="3">
    <source>
        <dbReference type="ARBA" id="ARBA00022694"/>
    </source>
</evidence>
<dbReference type="InterPro" id="IPR046342">
    <property type="entry name" value="CBS_dom_sf"/>
</dbReference>
<name>A0A1G5DZA3_9BACT</name>
<keyword evidence="4" id="KW-0808">Transferase</keyword>
<evidence type="ECO:0000256" key="1">
    <source>
        <dbReference type="ARBA" id="ARBA00001946"/>
    </source>
</evidence>
<gene>
    <name evidence="11" type="ORF">SAMN05216233_10583</name>
</gene>
<evidence type="ECO:0000256" key="6">
    <source>
        <dbReference type="ARBA" id="ARBA00022741"/>
    </source>
</evidence>
<proteinExistence type="inferred from homology"/>
<dbReference type="SUPFAM" id="SSF54631">
    <property type="entry name" value="CBS-domain pair"/>
    <property type="match status" value="1"/>
</dbReference>
<dbReference type="PANTHER" id="PTHR47788">
    <property type="entry name" value="POLYA POLYMERASE"/>
    <property type="match status" value="1"/>
</dbReference>
<evidence type="ECO:0000256" key="8">
    <source>
        <dbReference type="ARBA" id="ARBA00022884"/>
    </source>
</evidence>
<dbReference type="OrthoDB" id="9805698at2"/>
<dbReference type="InterPro" id="IPR000644">
    <property type="entry name" value="CBS_dom"/>
</dbReference>
<dbReference type="GO" id="GO:0003723">
    <property type="term" value="F:RNA binding"/>
    <property type="evidence" value="ECO:0007669"/>
    <property type="project" value="UniProtKB-KW"/>
</dbReference>
<dbReference type="SUPFAM" id="SSF64182">
    <property type="entry name" value="DHH phosphoesterases"/>
    <property type="match status" value="1"/>
</dbReference>
<evidence type="ECO:0000256" key="2">
    <source>
        <dbReference type="ARBA" id="ARBA00007265"/>
    </source>
</evidence>